<feature type="non-terminal residue" evidence="2">
    <location>
        <position position="1"/>
    </location>
</feature>
<accession>A0A146KEA2</accession>
<proteinExistence type="predicted"/>
<dbReference type="SUPFAM" id="SSF81606">
    <property type="entry name" value="PP2C-like"/>
    <property type="match status" value="1"/>
</dbReference>
<feature type="domain" description="PPM-type phosphatase" evidence="1">
    <location>
        <begin position="86"/>
        <end position="405"/>
    </location>
</feature>
<dbReference type="InterPro" id="IPR036457">
    <property type="entry name" value="PPM-type-like_dom_sf"/>
</dbReference>
<reference evidence="2" key="1">
    <citation type="submission" date="2015-07" db="EMBL/GenBank/DDBJ databases">
        <title>Adaptation to a free-living lifestyle via gene acquisitions in the diplomonad Trepomonas sp. PC1.</title>
        <authorList>
            <person name="Xu F."/>
            <person name="Jerlstrom-Hultqvist J."/>
            <person name="Kolisko M."/>
            <person name="Simpson A.G.B."/>
            <person name="Roger A.J."/>
            <person name="Svard S.G."/>
            <person name="Andersson J.O."/>
        </authorList>
    </citation>
    <scope>NUCLEOTIDE SEQUENCE</scope>
    <source>
        <strain evidence="2">PC1</strain>
    </source>
</reference>
<dbReference type="Gene3D" id="3.60.40.10">
    <property type="entry name" value="PPM-type phosphatase domain"/>
    <property type="match status" value="1"/>
</dbReference>
<gene>
    <name evidence="2" type="ORF">TPC1_12393</name>
</gene>
<dbReference type="GO" id="GO:0004722">
    <property type="term" value="F:protein serine/threonine phosphatase activity"/>
    <property type="evidence" value="ECO:0007669"/>
    <property type="project" value="InterPro"/>
</dbReference>
<feature type="non-terminal residue" evidence="2">
    <location>
        <position position="418"/>
    </location>
</feature>
<name>A0A146KEA2_9EUKA</name>
<dbReference type="SMART" id="SM00332">
    <property type="entry name" value="PP2Cc"/>
    <property type="match status" value="1"/>
</dbReference>
<dbReference type="AlphaFoldDB" id="A0A146KEA2"/>
<protein>
    <submittedName>
        <fullName evidence="2">Protein phosphatase 2C</fullName>
    </submittedName>
</protein>
<dbReference type="InterPro" id="IPR001932">
    <property type="entry name" value="PPM-type_phosphatase-like_dom"/>
</dbReference>
<dbReference type="PROSITE" id="PS51746">
    <property type="entry name" value="PPM_2"/>
    <property type="match status" value="1"/>
</dbReference>
<dbReference type="Pfam" id="PF00481">
    <property type="entry name" value="PP2C"/>
    <property type="match status" value="1"/>
</dbReference>
<sequence>MPYQTIKIDQLIQKESKYQLSITTPKKLIKESIILEPQTEIWEKRVQMPEKLKITSEQIYLTAQKLKFHLYNKQQKEFQFSKYKMQSGHTTIIGKRPTQEDSYEAKLDFGENKRYCTGAVFDGHSGDQCSIFCGKYYFKYLTELIDEVSFNDIKCKQIFNKLNEDFYKECKISGSTATAFIFDAKDNTLIFFNTGDSRQIFRDGDTVIQATTDHKPDLPSERKRIEQSGGNVQTLFGTPRVNGNLAVSRTIGDFDYKKMDTTKPNIVIAEPDVTTYKIVQNLKYVLLGCDGLWDVASVEEVDVAVMTCLAHVNDKVKVELQNEKQIMISKAMELYIKGKVKEADKLIQAFSGTQIVEDQVKMPEGHKYDESAKNSYFLEMVSYFITRLAYMLGSTDNITCVICAPSNGFENYTFKMSE</sequence>
<dbReference type="CDD" id="cd00143">
    <property type="entry name" value="PP2Cc"/>
    <property type="match status" value="1"/>
</dbReference>
<evidence type="ECO:0000313" key="2">
    <source>
        <dbReference type="EMBL" id="JAP94817.1"/>
    </source>
</evidence>
<dbReference type="EMBL" id="GDID01001789">
    <property type="protein sequence ID" value="JAP94817.1"/>
    <property type="molecule type" value="Transcribed_RNA"/>
</dbReference>
<dbReference type="PANTHER" id="PTHR47992">
    <property type="entry name" value="PROTEIN PHOSPHATASE"/>
    <property type="match status" value="1"/>
</dbReference>
<organism evidence="2">
    <name type="scientific">Trepomonas sp. PC1</name>
    <dbReference type="NCBI Taxonomy" id="1076344"/>
    <lineage>
        <taxon>Eukaryota</taxon>
        <taxon>Metamonada</taxon>
        <taxon>Diplomonadida</taxon>
        <taxon>Hexamitidae</taxon>
        <taxon>Hexamitinae</taxon>
        <taxon>Trepomonas</taxon>
    </lineage>
</organism>
<dbReference type="InterPro" id="IPR015655">
    <property type="entry name" value="PP2C"/>
</dbReference>
<evidence type="ECO:0000259" key="1">
    <source>
        <dbReference type="PROSITE" id="PS51746"/>
    </source>
</evidence>